<dbReference type="AlphaFoldDB" id="F5NSP4"/>
<dbReference type="EMBL" id="AFGY01000010">
    <property type="protein sequence ID" value="EGK39475.1"/>
    <property type="molecule type" value="Genomic_DNA"/>
</dbReference>
<proteinExistence type="predicted"/>
<evidence type="ECO:0000313" key="2">
    <source>
        <dbReference type="Proteomes" id="UP000004520"/>
    </source>
</evidence>
<dbReference type="PATRIC" id="fig|766147.3.peg.1107"/>
<organism evidence="1 2">
    <name type="scientific">Shigella flexneri K-227</name>
    <dbReference type="NCBI Taxonomy" id="766147"/>
    <lineage>
        <taxon>Bacteria</taxon>
        <taxon>Pseudomonadati</taxon>
        <taxon>Pseudomonadota</taxon>
        <taxon>Gammaproteobacteria</taxon>
        <taxon>Enterobacterales</taxon>
        <taxon>Enterobacteriaceae</taxon>
        <taxon>Shigella</taxon>
    </lineage>
</organism>
<name>F5NSP4_SHIFL</name>
<accession>F5NSP4</accession>
<comment type="caution">
    <text evidence="1">The sequence shown here is derived from an EMBL/GenBank/DDBJ whole genome shotgun (WGS) entry which is preliminary data.</text>
</comment>
<sequence length="45" mass="4678">MLAMAIIFPMVLTGGMAIKRLANVASNVCGWRLADVLAAVAKTST</sequence>
<reference evidence="1 2" key="1">
    <citation type="submission" date="2011-04" db="EMBL/GenBank/DDBJ databases">
        <authorList>
            <person name="Rasko D."/>
            <person name="Redman J."/>
            <person name="Daugherty S.C."/>
            <person name="Tallon L."/>
            <person name="Sadzewicz L."/>
            <person name="Jones K."/>
            <person name="Santana-Cruz I."/>
            <person name="Liu X."/>
        </authorList>
    </citation>
    <scope>NUCLEOTIDE SEQUENCE [LARGE SCALE GENOMIC DNA]</scope>
    <source>
        <strain evidence="1 2">K-227</strain>
    </source>
</reference>
<dbReference type="Proteomes" id="UP000004520">
    <property type="component" value="Unassembled WGS sequence"/>
</dbReference>
<evidence type="ECO:0000313" key="1">
    <source>
        <dbReference type="EMBL" id="EGK39475.1"/>
    </source>
</evidence>
<gene>
    <name evidence="1" type="ORF">SFK227_1140</name>
</gene>
<protein>
    <submittedName>
        <fullName evidence="1">Uncharacterized protein</fullName>
    </submittedName>
</protein>